<feature type="domain" description="DUF659" evidence="1">
    <location>
        <begin position="62"/>
        <end position="168"/>
    </location>
</feature>
<dbReference type="Pfam" id="PF04937">
    <property type="entry name" value="DUF659"/>
    <property type="match status" value="1"/>
</dbReference>
<protein>
    <submittedName>
        <fullName evidence="2">31680_t:CDS:1</fullName>
    </submittedName>
</protein>
<dbReference type="InterPro" id="IPR012337">
    <property type="entry name" value="RNaseH-like_sf"/>
</dbReference>
<dbReference type="InterPro" id="IPR007021">
    <property type="entry name" value="DUF659"/>
</dbReference>
<name>A0ABN7VXY2_GIGMA</name>
<reference evidence="2 3" key="1">
    <citation type="submission" date="2021-06" db="EMBL/GenBank/DDBJ databases">
        <authorList>
            <person name="Kallberg Y."/>
            <person name="Tangrot J."/>
            <person name="Rosling A."/>
        </authorList>
    </citation>
    <scope>NUCLEOTIDE SEQUENCE [LARGE SCALE GENOMIC DNA]</scope>
    <source>
        <strain evidence="2 3">120-4 pot B 10/14</strain>
    </source>
</reference>
<dbReference type="EMBL" id="CAJVQB010025290">
    <property type="protein sequence ID" value="CAG8806022.1"/>
    <property type="molecule type" value="Genomic_DNA"/>
</dbReference>
<evidence type="ECO:0000313" key="2">
    <source>
        <dbReference type="EMBL" id="CAG8806022.1"/>
    </source>
</evidence>
<organism evidence="2 3">
    <name type="scientific">Gigaspora margarita</name>
    <dbReference type="NCBI Taxonomy" id="4874"/>
    <lineage>
        <taxon>Eukaryota</taxon>
        <taxon>Fungi</taxon>
        <taxon>Fungi incertae sedis</taxon>
        <taxon>Mucoromycota</taxon>
        <taxon>Glomeromycotina</taxon>
        <taxon>Glomeromycetes</taxon>
        <taxon>Diversisporales</taxon>
        <taxon>Gigasporaceae</taxon>
        <taxon>Gigaspora</taxon>
    </lineage>
</organism>
<evidence type="ECO:0000313" key="3">
    <source>
        <dbReference type="Proteomes" id="UP000789901"/>
    </source>
</evidence>
<dbReference type="Proteomes" id="UP000789901">
    <property type="component" value="Unassembled WGS sequence"/>
</dbReference>
<dbReference type="SUPFAM" id="SSF53098">
    <property type="entry name" value="Ribonuclease H-like"/>
    <property type="match status" value="1"/>
</dbReference>
<gene>
    <name evidence="2" type="ORF">GMARGA_LOCUS24209</name>
</gene>
<accession>A0ABN7VXY2</accession>
<feature type="non-terminal residue" evidence="2">
    <location>
        <position position="418"/>
    </location>
</feature>
<proteinExistence type="predicted"/>
<sequence>MPIWDDYDESEEDGHGHFGATHLALHCKEPALDDIRRRWLVEVAKREITKALLKAFPNYAPPHKDALSGTILNKEIAQIIVKLEAELQKKDNLTLSLDSWTFPRGDSLYNYIITTPSHHRYLYVIADYSGEHQTGDFIANKISEIIKKIGPHHFVAIVTNNGSNIFKEQLDIFTNKDVYKIVFNKDNIFYTSCKRLALVFKPIKQVINFFESRTANLADCFVGIAQIAASFKRIHPSNDLCTPAIALFNFRFEQFNISPYLLTYFLYPSYRTRGLKKENFIVEDEHTHLEELAKTMFAITPSQANSQIYSLYVSNIKQKLNFYDKNFEEAELHSSIVNETIFAEVDNNGSNKDKDEIEIENLMATDITKVLQDLVGLSDPIFEANNKEEITLMDEEETTMKFDSRSLVQNVLSDDDLY</sequence>
<comment type="caution">
    <text evidence="2">The sequence shown here is derived from an EMBL/GenBank/DDBJ whole genome shotgun (WGS) entry which is preliminary data.</text>
</comment>
<feature type="non-terminal residue" evidence="2">
    <location>
        <position position="1"/>
    </location>
</feature>
<keyword evidence="3" id="KW-1185">Reference proteome</keyword>
<evidence type="ECO:0000259" key="1">
    <source>
        <dbReference type="Pfam" id="PF04937"/>
    </source>
</evidence>